<protein>
    <submittedName>
        <fullName evidence="1">Uncharacterized protein</fullName>
    </submittedName>
</protein>
<reference evidence="1" key="1">
    <citation type="journal article" date="2014" name="Front. Microbiol.">
        <title>High frequency of phylogenetically diverse reductive dehalogenase-homologous genes in deep subseafloor sedimentary metagenomes.</title>
        <authorList>
            <person name="Kawai M."/>
            <person name="Futagami T."/>
            <person name="Toyoda A."/>
            <person name="Takaki Y."/>
            <person name="Nishi S."/>
            <person name="Hori S."/>
            <person name="Arai W."/>
            <person name="Tsubouchi T."/>
            <person name="Morono Y."/>
            <person name="Uchiyama I."/>
            <person name="Ito T."/>
            <person name="Fujiyama A."/>
            <person name="Inagaki F."/>
            <person name="Takami H."/>
        </authorList>
    </citation>
    <scope>NUCLEOTIDE SEQUENCE</scope>
    <source>
        <strain evidence="1">Expedition CK06-06</strain>
    </source>
</reference>
<accession>X1GR73</accession>
<dbReference type="AlphaFoldDB" id="X1GR73"/>
<evidence type="ECO:0000313" key="1">
    <source>
        <dbReference type="EMBL" id="GAH44104.1"/>
    </source>
</evidence>
<gene>
    <name evidence="1" type="ORF">S03H2_16917</name>
</gene>
<comment type="caution">
    <text evidence="1">The sequence shown here is derived from an EMBL/GenBank/DDBJ whole genome shotgun (WGS) entry which is preliminary data.</text>
</comment>
<proteinExistence type="predicted"/>
<sequence>MVSRVRETDYYSPYTIRQTVQLLDYAIRSKMPDYSHAFQPLLRPLDEYAIRILDKTLRPNIPAEPSSRHDYLYPYIANLTPKQKSLLEKNQRYLEHNLVFGRSIQKLGTLLFCLQYANEGGWNIAGVWHDVVKVFSGHTMSSLYADLDKVNTFRNTRVAHVDTKLDNAEEAWEAMRIWFQCLNKMIQ</sequence>
<dbReference type="EMBL" id="BARU01008683">
    <property type="protein sequence ID" value="GAH44104.1"/>
    <property type="molecule type" value="Genomic_DNA"/>
</dbReference>
<organism evidence="1">
    <name type="scientific">marine sediment metagenome</name>
    <dbReference type="NCBI Taxonomy" id="412755"/>
    <lineage>
        <taxon>unclassified sequences</taxon>
        <taxon>metagenomes</taxon>
        <taxon>ecological metagenomes</taxon>
    </lineage>
</organism>
<feature type="non-terminal residue" evidence="1">
    <location>
        <position position="187"/>
    </location>
</feature>
<name>X1GR73_9ZZZZ</name>